<keyword evidence="3" id="KW-1185">Reference proteome</keyword>
<dbReference type="Proteomes" id="UP001283361">
    <property type="component" value="Unassembled WGS sequence"/>
</dbReference>
<accession>A0AAE1CUF8</accession>
<evidence type="ECO:0000313" key="2">
    <source>
        <dbReference type="EMBL" id="KAK3735861.1"/>
    </source>
</evidence>
<dbReference type="EMBL" id="JAWDGP010006763">
    <property type="protein sequence ID" value="KAK3735861.1"/>
    <property type="molecule type" value="Genomic_DNA"/>
</dbReference>
<proteinExistence type="predicted"/>
<reference evidence="2" key="1">
    <citation type="journal article" date="2023" name="G3 (Bethesda)">
        <title>A reference genome for the long-term kleptoplast-retaining sea slug Elysia crispata morphotype clarki.</title>
        <authorList>
            <person name="Eastman K.E."/>
            <person name="Pendleton A.L."/>
            <person name="Shaikh M.A."/>
            <person name="Suttiyut T."/>
            <person name="Ogas R."/>
            <person name="Tomko P."/>
            <person name="Gavelis G."/>
            <person name="Widhalm J.R."/>
            <person name="Wisecaver J.H."/>
        </authorList>
    </citation>
    <scope>NUCLEOTIDE SEQUENCE</scope>
    <source>
        <strain evidence="2">ECLA1</strain>
    </source>
</reference>
<evidence type="ECO:0000256" key="1">
    <source>
        <dbReference type="SAM" id="MobiDB-lite"/>
    </source>
</evidence>
<sequence>MRKRRGEASFISASCQKLSRSSVTRRARVRPVRDAREGSAVNLSAHHQKHRAIEYLTSSIPPRAVRVSGP</sequence>
<protein>
    <submittedName>
        <fullName evidence="2">Uncharacterized protein</fullName>
    </submittedName>
</protein>
<gene>
    <name evidence="2" type="ORF">RRG08_041053</name>
</gene>
<feature type="region of interest" description="Disordered" evidence="1">
    <location>
        <begin position="20"/>
        <end position="47"/>
    </location>
</feature>
<comment type="caution">
    <text evidence="2">The sequence shown here is derived from an EMBL/GenBank/DDBJ whole genome shotgun (WGS) entry which is preliminary data.</text>
</comment>
<name>A0AAE1CUF8_9GAST</name>
<dbReference type="AlphaFoldDB" id="A0AAE1CUF8"/>
<evidence type="ECO:0000313" key="3">
    <source>
        <dbReference type="Proteomes" id="UP001283361"/>
    </source>
</evidence>
<organism evidence="2 3">
    <name type="scientific">Elysia crispata</name>
    <name type="common">lettuce slug</name>
    <dbReference type="NCBI Taxonomy" id="231223"/>
    <lineage>
        <taxon>Eukaryota</taxon>
        <taxon>Metazoa</taxon>
        <taxon>Spiralia</taxon>
        <taxon>Lophotrochozoa</taxon>
        <taxon>Mollusca</taxon>
        <taxon>Gastropoda</taxon>
        <taxon>Heterobranchia</taxon>
        <taxon>Euthyneura</taxon>
        <taxon>Panpulmonata</taxon>
        <taxon>Sacoglossa</taxon>
        <taxon>Placobranchoidea</taxon>
        <taxon>Plakobranchidae</taxon>
        <taxon>Elysia</taxon>
    </lineage>
</organism>